<dbReference type="PROSITE" id="PS51667">
    <property type="entry name" value="WRC"/>
    <property type="match status" value="1"/>
</dbReference>
<dbReference type="GO" id="GO:0005634">
    <property type="term" value="C:nucleus"/>
    <property type="evidence" value="ECO:0007669"/>
    <property type="project" value="UniProtKB-SubCell"/>
</dbReference>
<dbReference type="GO" id="GO:0006351">
    <property type="term" value="P:DNA-templated transcription"/>
    <property type="evidence" value="ECO:0007669"/>
    <property type="project" value="UniProtKB-UniRule"/>
</dbReference>
<keyword evidence="5" id="KW-0010">Activator</keyword>
<dbReference type="InterPro" id="IPR014978">
    <property type="entry name" value="Gln-Leu-Gln_QLQ"/>
</dbReference>
<keyword evidence="5" id="KW-0804">Transcription</keyword>
<comment type="domain">
    <text evidence="5">The QLQ domain and WRC domain may be involved in protein-protein interaction and DNA-binding, respectively.</text>
</comment>
<evidence type="ECO:0000256" key="2">
    <source>
        <dbReference type="ARBA" id="ARBA00008122"/>
    </source>
</evidence>
<dbReference type="PANTHER" id="PTHR31602">
    <property type="entry name" value="GROWTH-REGULATING FACTOR 5"/>
    <property type="match status" value="1"/>
</dbReference>
<keyword evidence="5" id="KW-0805">Transcription regulation</keyword>
<evidence type="ECO:0000313" key="10">
    <source>
        <dbReference type="RefSeq" id="XP_038978397.1"/>
    </source>
</evidence>
<dbReference type="OrthoDB" id="1937002at2759"/>
<feature type="compositionally biased region" description="Basic and acidic residues" evidence="6">
    <location>
        <begin position="1"/>
        <end position="20"/>
    </location>
</feature>
<feature type="compositionally biased region" description="Basic residues" evidence="6">
    <location>
        <begin position="201"/>
        <end position="210"/>
    </location>
</feature>
<dbReference type="PANTHER" id="PTHR31602:SF101">
    <property type="entry name" value="GROWTH-REGULATING FACTOR 7"/>
    <property type="match status" value="1"/>
</dbReference>
<feature type="region of interest" description="Disordered" evidence="6">
    <location>
        <begin position="201"/>
        <end position="237"/>
    </location>
</feature>
<reference evidence="10" key="1">
    <citation type="submission" date="2025-08" db="UniProtKB">
        <authorList>
            <consortium name="RefSeq"/>
        </authorList>
    </citation>
    <scope>IDENTIFICATION</scope>
    <source>
        <tissue evidence="10">Young leaves</tissue>
    </source>
</reference>
<organism evidence="9 10">
    <name type="scientific">Phoenix dactylifera</name>
    <name type="common">Date palm</name>
    <dbReference type="NCBI Taxonomy" id="42345"/>
    <lineage>
        <taxon>Eukaryota</taxon>
        <taxon>Viridiplantae</taxon>
        <taxon>Streptophyta</taxon>
        <taxon>Embryophyta</taxon>
        <taxon>Tracheophyta</taxon>
        <taxon>Spermatophyta</taxon>
        <taxon>Magnoliopsida</taxon>
        <taxon>Liliopsida</taxon>
        <taxon>Arecaceae</taxon>
        <taxon>Coryphoideae</taxon>
        <taxon>Phoeniceae</taxon>
        <taxon>Phoenix</taxon>
    </lineage>
</organism>
<comment type="similarity">
    <text evidence="2 5">Belongs to the GRF family.</text>
</comment>
<feature type="compositionally biased region" description="Low complexity" evidence="6">
    <location>
        <begin position="216"/>
        <end position="237"/>
    </location>
</feature>
<dbReference type="InterPro" id="IPR014977">
    <property type="entry name" value="WRC_dom"/>
</dbReference>
<gene>
    <name evidence="10" type="primary">LOC103697773</name>
</gene>
<comment type="function">
    <text evidence="5">Transcription activator.</text>
</comment>
<evidence type="ECO:0000256" key="3">
    <source>
        <dbReference type="ARBA" id="ARBA00023242"/>
    </source>
</evidence>
<feature type="short sequence motif" description="Bipartite nuclear localization signal" evidence="4">
    <location>
        <begin position="176"/>
        <end position="186"/>
    </location>
</feature>
<evidence type="ECO:0000259" key="7">
    <source>
        <dbReference type="PROSITE" id="PS51666"/>
    </source>
</evidence>
<dbReference type="Pfam" id="PF08879">
    <property type="entry name" value="WRC"/>
    <property type="match status" value="1"/>
</dbReference>
<name>A0A8B8ZYF0_PHODC</name>
<feature type="region of interest" description="Disordered" evidence="6">
    <location>
        <begin position="1"/>
        <end position="29"/>
    </location>
</feature>
<protein>
    <recommendedName>
        <fullName evidence="5">Growth-regulating factor</fullName>
    </recommendedName>
</protein>
<dbReference type="InterPro" id="IPR031137">
    <property type="entry name" value="GRF"/>
</dbReference>
<evidence type="ECO:0000313" key="9">
    <source>
        <dbReference type="Proteomes" id="UP000228380"/>
    </source>
</evidence>
<feature type="domain" description="QLQ" evidence="7">
    <location>
        <begin position="109"/>
        <end position="144"/>
    </location>
</feature>
<evidence type="ECO:0000256" key="6">
    <source>
        <dbReference type="SAM" id="MobiDB-lite"/>
    </source>
</evidence>
<evidence type="ECO:0000256" key="5">
    <source>
        <dbReference type="RuleBase" id="RU367127"/>
    </source>
</evidence>
<dbReference type="Pfam" id="PF08880">
    <property type="entry name" value="QLQ"/>
    <property type="match status" value="1"/>
</dbReference>
<dbReference type="Proteomes" id="UP000228380">
    <property type="component" value="Unplaced"/>
</dbReference>
<dbReference type="KEGG" id="pda:103697773"/>
<comment type="subcellular location">
    <subcellularLocation>
        <location evidence="1 4 5">Nucleus</location>
    </subcellularLocation>
</comment>
<dbReference type="RefSeq" id="XP_038978397.1">
    <property type="nucleotide sequence ID" value="XM_039122469.1"/>
</dbReference>
<dbReference type="GO" id="GO:0006355">
    <property type="term" value="P:regulation of DNA-templated transcription"/>
    <property type="evidence" value="ECO:0007669"/>
    <property type="project" value="InterPro"/>
</dbReference>
<dbReference type="PROSITE" id="PS51666">
    <property type="entry name" value="QLQ"/>
    <property type="match status" value="1"/>
</dbReference>
<sequence length="479" mass="51568">METRVGLGDKKKRTRGDGERPGLGFGRGSDYIPYAPQKLIRTAGLPFLSSCTSGDGSSVPTSTLSFSGSPTLFLNDDYDGGRALLPFPTPFKSPGVGMGVGGCDLRGFPLTSAQRQEIQRQALIYKHIISSVPVPSDLLISNSPPYHLPPNLVAGRGGGGTFNLRFSNRMDPEPWRCRRTDGKKWRCSRNAAPDQKYCERHMHRGRPRSRKPVEVSNTKPTSTNAPPTTAVPTNSPTIVTTTTTTASLSRPLPSQSSGLFLKDELKIPFQSLEPNEEQRCLDWMKGNNEEMESSLQWELMHSKIGLTHGTIPVLQHYEDQLTMNYAAFLNPDLCSLEENAVGNRGEAPRSFIDAWSTATPAATAEVGNSTSVPTTGELPLSTLTLSMPSTGEGTDHQIQMAPVSPLGGPLGEVLQTSSATSPRQGFGANDGDSSSRGLINILSHGFHGSHEVSLQESPTRIASSPSGVLQKALVSLSDW</sequence>
<accession>A0A8B8ZYF0</accession>
<evidence type="ECO:0000259" key="8">
    <source>
        <dbReference type="PROSITE" id="PS51667"/>
    </source>
</evidence>
<proteinExistence type="inferred from homology"/>
<evidence type="ECO:0000256" key="4">
    <source>
        <dbReference type="PROSITE-ProRule" id="PRU01002"/>
    </source>
</evidence>
<feature type="short sequence motif" description="Bipartite nuclear localization signal" evidence="4">
    <location>
        <begin position="204"/>
        <end position="211"/>
    </location>
</feature>
<dbReference type="AlphaFoldDB" id="A0A8B8ZYF0"/>
<feature type="domain" description="WRC" evidence="8">
    <location>
        <begin position="171"/>
        <end position="215"/>
    </location>
</feature>
<dbReference type="GO" id="GO:0005524">
    <property type="term" value="F:ATP binding"/>
    <property type="evidence" value="ECO:0007669"/>
    <property type="project" value="UniProtKB-UniRule"/>
</dbReference>
<keyword evidence="9" id="KW-1185">Reference proteome</keyword>
<evidence type="ECO:0000256" key="1">
    <source>
        <dbReference type="ARBA" id="ARBA00004123"/>
    </source>
</evidence>
<dbReference type="GeneID" id="103697773"/>
<dbReference type="GO" id="GO:0032502">
    <property type="term" value="P:developmental process"/>
    <property type="evidence" value="ECO:0007669"/>
    <property type="project" value="InterPro"/>
</dbReference>
<keyword evidence="3 4" id="KW-0539">Nucleus</keyword>